<evidence type="ECO:0000256" key="5">
    <source>
        <dbReference type="ARBA" id="ARBA00023136"/>
    </source>
</evidence>
<evidence type="ECO:0000256" key="4">
    <source>
        <dbReference type="ARBA" id="ARBA00022989"/>
    </source>
</evidence>
<gene>
    <name evidence="7" type="ORF">EPA93_14080</name>
</gene>
<feature type="transmembrane region" description="Helical" evidence="6">
    <location>
        <begin position="183"/>
        <end position="202"/>
    </location>
</feature>
<dbReference type="GO" id="GO:0005886">
    <property type="term" value="C:plasma membrane"/>
    <property type="evidence" value="ECO:0007669"/>
    <property type="project" value="UniProtKB-SubCell"/>
</dbReference>
<feature type="transmembrane region" description="Helical" evidence="6">
    <location>
        <begin position="88"/>
        <end position="108"/>
    </location>
</feature>
<dbReference type="SUPFAM" id="SSF103473">
    <property type="entry name" value="MFS general substrate transporter"/>
    <property type="match status" value="1"/>
</dbReference>
<dbReference type="AlphaFoldDB" id="A0A4V0YYQ8"/>
<dbReference type="KEGG" id="kbs:EPA93_14080"/>
<accession>A0A4V0YYQ8</accession>
<protein>
    <submittedName>
        <fullName evidence="7">MFS transporter</fullName>
    </submittedName>
</protein>
<keyword evidence="5 6" id="KW-0472">Membrane</keyword>
<evidence type="ECO:0000256" key="3">
    <source>
        <dbReference type="ARBA" id="ARBA00022692"/>
    </source>
</evidence>
<name>A0A4V0YYQ8_KTERU</name>
<evidence type="ECO:0000256" key="2">
    <source>
        <dbReference type="ARBA" id="ARBA00022475"/>
    </source>
</evidence>
<feature type="transmembrane region" description="Helical" evidence="6">
    <location>
        <begin position="58"/>
        <end position="76"/>
    </location>
</feature>
<keyword evidence="3 6" id="KW-0812">Transmembrane</keyword>
<keyword evidence="4 6" id="KW-1133">Transmembrane helix</keyword>
<dbReference type="GO" id="GO:0022857">
    <property type="term" value="F:transmembrane transporter activity"/>
    <property type="evidence" value="ECO:0007669"/>
    <property type="project" value="InterPro"/>
</dbReference>
<keyword evidence="8" id="KW-1185">Reference proteome</keyword>
<keyword evidence="2" id="KW-1003">Cell membrane</keyword>
<dbReference type="PANTHER" id="PTHR23513">
    <property type="entry name" value="INTEGRAL MEMBRANE EFFLUX PROTEIN-RELATED"/>
    <property type="match status" value="1"/>
</dbReference>
<dbReference type="Pfam" id="PF07690">
    <property type="entry name" value="MFS_1"/>
    <property type="match status" value="1"/>
</dbReference>
<dbReference type="InterPro" id="IPR011701">
    <property type="entry name" value="MFS"/>
</dbReference>
<evidence type="ECO:0000256" key="1">
    <source>
        <dbReference type="ARBA" id="ARBA00004651"/>
    </source>
</evidence>
<evidence type="ECO:0000313" key="7">
    <source>
        <dbReference type="EMBL" id="QBD77071.1"/>
    </source>
</evidence>
<dbReference type="PANTHER" id="PTHR23513:SF6">
    <property type="entry name" value="MAJOR FACILITATOR SUPERFAMILY ASSOCIATED DOMAIN-CONTAINING PROTEIN"/>
    <property type="match status" value="1"/>
</dbReference>
<dbReference type="OrthoDB" id="9775268at2"/>
<comment type="subcellular location">
    <subcellularLocation>
        <location evidence="1">Cell membrane</location>
        <topology evidence="1">Multi-pass membrane protein</topology>
    </subcellularLocation>
</comment>
<reference evidence="7 8" key="1">
    <citation type="submission" date="2019-01" db="EMBL/GenBank/DDBJ databases">
        <title>Ktedonosporobacter rubrisoli SCAWS-G2.</title>
        <authorList>
            <person name="Huang Y."/>
            <person name="Yan B."/>
        </authorList>
    </citation>
    <scope>NUCLEOTIDE SEQUENCE [LARGE SCALE GENOMIC DNA]</scope>
    <source>
        <strain evidence="7 8">SCAWS-G2</strain>
    </source>
</reference>
<dbReference type="InterPro" id="IPR036259">
    <property type="entry name" value="MFS_trans_sf"/>
</dbReference>
<evidence type="ECO:0000313" key="8">
    <source>
        <dbReference type="Proteomes" id="UP000290365"/>
    </source>
</evidence>
<evidence type="ECO:0000256" key="6">
    <source>
        <dbReference type="SAM" id="Phobius"/>
    </source>
</evidence>
<dbReference type="Proteomes" id="UP000290365">
    <property type="component" value="Chromosome"/>
</dbReference>
<dbReference type="RefSeq" id="WP_129888134.1">
    <property type="nucleotide sequence ID" value="NZ_CP035758.1"/>
</dbReference>
<dbReference type="EMBL" id="CP035758">
    <property type="protein sequence ID" value="QBD77071.1"/>
    <property type="molecule type" value="Genomic_DNA"/>
</dbReference>
<feature type="transmembrane region" description="Helical" evidence="6">
    <location>
        <begin position="29"/>
        <end position="52"/>
    </location>
</feature>
<proteinExistence type="predicted"/>
<organism evidence="7 8">
    <name type="scientific">Ktedonosporobacter rubrisoli</name>
    <dbReference type="NCBI Taxonomy" id="2509675"/>
    <lineage>
        <taxon>Bacteria</taxon>
        <taxon>Bacillati</taxon>
        <taxon>Chloroflexota</taxon>
        <taxon>Ktedonobacteria</taxon>
        <taxon>Ktedonobacterales</taxon>
        <taxon>Ktedonosporobacteraceae</taxon>
        <taxon>Ktedonosporobacter</taxon>
    </lineage>
</organism>
<dbReference type="Gene3D" id="1.20.1250.20">
    <property type="entry name" value="MFS general substrate transporter like domains"/>
    <property type="match status" value="1"/>
</dbReference>
<sequence length="217" mass="24054">MSPIQNKQDNHATKQATWQALSLWHNRNYLLLWTGGINFIFPDSSTLLVIVMLKQQHAPPTVIGLVLSIGSIGYLTGTLLSRMIQRRIGVGPIVIATCWLFMFFWLLYLVPATIPNLALLAGVTVLTSLVDPIYDITQFSYRAARIPDKLQGRVHSAYRLVALATPQLGLALTGLRLEYGNVPLTILTLAACLLLLAVVASFQWRKHNSIIAPPEEL</sequence>